<dbReference type="EMBL" id="CP001348">
    <property type="protein sequence ID" value="ACL74427.1"/>
    <property type="molecule type" value="Genomic_DNA"/>
</dbReference>
<feature type="signal peptide" evidence="2">
    <location>
        <begin position="1"/>
        <end position="23"/>
    </location>
</feature>
<evidence type="ECO:0000313" key="5">
    <source>
        <dbReference type="Proteomes" id="UP000001349"/>
    </source>
</evidence>
<feature type="domain" description="SLH" evidence="3">
    <location>
        <begin position="158"/>
        <end position="220"/>
    </location>
</feature>
<sequence precursor="true">MKRTVSALILMGALALSSTFAFAQPTDNIENKFNDISGHWCNSAVQMLIGKNVLPFTGDEFSPAKAITKGEFVSLLHDALGIRIEYFAAPQIKDYFEDVDQNASYTTDLIDLVTANIIEKGGNFNPGASFSREEMIHYVMNAYKYQMGDKYALINIKPPFFNDDKDVSPEFGGDVGRAAHYKLISGSKGMFHPKANTTRGEAAVVISKLVSLLEKQNPVVTVSSEADIKDDSIVMKVTITNNSKGAVSLIHSSGQKYDFVLLDSDKKELYRWSSDKMFTMALMYSKIEAGKSVVYTETLSGEQYNTIKDKIVSMKAYVLGNSDEFTFDTKGYEIILK</sequence>
<keyword evidence="2" id="KW-0732">Signal</keyword>
<feature type="chain" id="PRO_5002874196" evidence="2">
    <location>
        <begin position="24"/>
        <end position="337"/>
    </location>
</feature>
<dbReference type="PROSITE" id="PS51272">
    <property type="entry name" value="SLH"/>
    <property type="match status" value="2"/>
</dbReference>
<dbReference type="KEGG" id="cce:Ccel_0039"/>
<protein>
    <submittedName>
        <fullName evidence="4">S-layer domain protein</fullName>
    </submittedName>
</protein>
<dbReference type="Proteomes" id="UP000001349">
    <property type="component" value="Chromosome"/>
</dbReference>
<keyword evidence="1" id="KW-0677">Repeat</keyword>
<proteinExistence type="predicted"/>
<dbReference type="HOGENOM" id="CLU_823116_0_0_9"/>
<feature type="domain" description="SLH" evidence="3">
    <location>
        <begin position="28"/>
        <end position="90"/>
    </location>
</feature>
<accession>B8I3V0</accession>
<dbReference type="Gene3D" id="2.60.40.2360">
    <property type="entry name" value="Intracellular proteinase inhibitor BsuPI"/>
    <property type="match status" value="1"/>
</dbReference>
<dbReference type="eggNOG" id="COG4632">
    <property type="taxonomic scope" value="Bacteria"/>
</dbReference>
<organism evidence="4 5">
    <name type="scientific">Ruminiclostridium cellulolyticum (strain ATCC 35319 / DSM 5812 / JCM 6584 / H10)</name>
    <name type="common">Clostridium cellulolyticum</name>
    <dbReference type="NCBI Taxonomy" id="394503"/>
    <lineage>
        <taxon>Bacteria</taxon>
        <taxon>Bacillati</taxon>
        <taxon>Bacillota</taxon>
        <taxon>Clostridia</taxon>
        <taxon>Eubacteriales</taxon>
        <taxon>Oscillospiraceae</taxon>
        <taxon>Ruminiclostridium</taxon>
    </lineage>
</organism>
<dbReference type="RefSeq" id="WP_012634494.1">
    <property type="nucleotide sequence ID" value="NC_011898.1"/>
</dbReference>
<name>B8I3V0_RUMCH</name>
<evidence type="ECO:0000313" key="4">
    <source>
        <dbReference type="EMBL" id="ACL74427.1"/>
    </source>
</evidence>
<gene>
    <name evidence="4" type="ordered locus">Ccel_0039</name>
</gene>
<evidence type="ECO:0000256" key="1">
    <source>
        <dbReference type="ARBA" id="ARBA00022737"/>
    </source>
</evidence>
<dbReference type="InterPro" id="IPR020481">
    <property type="entry name" value="Intracell_prot_inh_BsuPI"/>
</dbReference>
<dbReference type="AlphaFoldDB" id="B8I3V0"/>
<dbReference type="InterPro" id="IPR038144">
    <property type="entry name" value="IPI"/>
</dbReference>
<evidence type="ECO:0000256" key="2">
    <source>
        <dbReference type="SAM" id="SignalP"/>
    </source>
</evidence>
<dbReference type="Pfam" id="PF12690">
    <property type="entry name" value="BsuPI"/>
    <property type="match status" value="1"/>
</dbReference>
<reference evidence="4 5" key="1">
    <citation type="submission" date="2009-01" db="EMBL/GenBank/DDBJ databases">
        <title>Complete sequence of Clostridium cellulolyticum H10.</title>
        <authorList>
            <consortium name="US DOE Joint Genome Institute"/>
            <person name="Lucas S."/>
            <person name="Copeland A."/>
            <person name="Lapidus A."/>
            <person name="Glavina del Rio T."/>
            <person name="Dalin E."/>
            <person name="Tice H."/>
            <person name="Bruce D."/>
            <person name="Goodwin L."/>
            <person name="Pitluck S."/>
            <person name="Chertkov O."/>
            <person name="Saunders E."/>
            <person name="Brettin T."/>
            <person name="Detter J.C."/>
            <person name="Han C."/>
            <person name="Larimer F."/>
            <person name="Land M."/>
            <person name="Hauser L."/>
            <person name="Kyrpides N."/>
            <person name="Ivanova N."/>
            <person name="Zhou J."/>
            <person name="Richardson P."/>
        </authorList>
    </citation>
    <scope>NUCLEOTIDE SEQUENCE [LARGE SCALE GENOMIC DNA]</scope>
    <source>
        <strain evidence="5">ATCC 35319 / DSM 5812 / JCM 6584 / H10</strain>
    </source>
</reference>
<dbReference type="InterPro" id="IPR001119">
    <property type="entry name" value="SLH_dom"/>
</dbReference>
<keyword evidence="5" id="KW-1185">Reference proteome</keyword>
<evidence type="ECO:0000259" key="3">
    <source>
        <dbReference type="PROSITE" id="PS51272"/>
    </source>
</evidence>
<dbReference type="OrthoDB" id="2727970at2"/>
<dbReference type="Pfam" id="PF00395">
    <property type="entry name" value="SLH"/>
    <property type="match status" value="3"/>
</dbReference>
<dbReference type="STRING" id="394503.Ccel_0039"/>